<dbReference type="InterPro" id="IPR003594">
    <property type="entry name" value="HATPase_dom"/>
</dbReference>
<dbReference type="InterPro" id="IPR001478">
    <property type="entry name" value="PDZ"/>
</dbReference>
<dbReference type="PROSITE" id="PS50109">
    <property type="entry name" value="HIS_KIN"/>
    <property type="match status" value="1"/>
</dbReference>
<feature type="transmembrane region" description="Helical" evidence="8">
    <location>
        <begin position="341"/>
        <end position="364"/>
    </location>
</feature>
<dbReference type="CDD" id="cd16917">
    <property type="entry name" value="HATPase_UhpB-NarQ-NarX-like"/>
    <property type="match status" value="1"/>
</dbReference>
<evidence type="ECO:0000259" key="9">
    <source>
        <dbReference type="PROSITE" id="PS50106"/>
    </source>
</evidence>
<dbReference type="InterPro" id="IPR036034">
    <property type="entry name" value="PDZ_sf"/>
</dbReference>
<dbReference type="EC" id="2.7.13.3" evidence="2"/>
<evidence type="ECO:0000256" key="7">
    <source>
        <dbReference type="ARBA" id="ARBA00023012"/>
    </source>
</evidence>
<feature type="transmembrane region" description="Helical" evidence="8">
    <location>
        <begin position="213"/>
        <end position="238"/>
    </location>
</feature>
<protein>
    <recommendedName>
        <fullName evidence="2">histidine kinase</fullName>
        <ecNumber evidence="2">2.7.13.3</ecNumber>
    </recommendedName>
</protein>
<evidence type="ECO:0000313" key="12">
    <source>
        <dbReference type="Proteomes" id="UP000460318"/>
    </source>
</evidence>
<gene>
    <name evidence="11" type="ORF">GRF59_18700</name>
</gene>
<feature type="transmembrane region" description="Helical" evidence="8">
    <location>
        <begin position="370"/>
        <end position="390"/>
    </location>
</feature>
<feature type="transmembrane region" description="Helical" evidence="8">
    <location>
        <begin position="154"/>
        <end position="174"/>
    </location>
</feature>
<dbReference type="Gene3D" id="3.30.565.10">
    <property type="entry name" value="Histidine kinase-like ATPase, C-terminal domain"/>
    <property type="match status" value="1"/>
</dbReference>
<feature type="transmembrane region" description="Helical" evidence="8">
    <location>
        <begin position="275"/>
        <end position="294"/>
    </location>
</feature>
<dbReference type="SMART" id="SM00387">
    <property type="entry name" value="HATPase_c"/>
    <property type="match status" value="1"/>
</dbReference>
<dbReference type="InterPro" id="IPR036890">
    <property type="entry name" value="HATPase_C_sf"/>
</dbReference>
<keyword evidence="8" id="KW-1133">Transmembrane helix</keyword>
<evidence type="ECO:0000313" key="11">
    <source>
        <dbReference type="EMBL" id="MWV45646.1"/>
    </source>
</evidence>
<accession>A0A7X3ILL3</accession>
<keyword evidence="8" id="KW-0472">Membrane</keyword>
<dbReference type="GO" id="GO:0046983">
    <property type="term" value="F:protein dimerization activity"/>
    <property type="evidence" value="ECO:0007669"/>
    <property type="project" value="InterPro"/>
</dbReference>
<dbReference type="GO" id="GO:0005524">
    <property type="term" value="F:ATP binding"/>
    <property type="evidence" value="ECO:0007669"/>
    <property type="project" value="UniProtKB-KW"/>
</dbReference>
<feature type="transmembrane region" description="Helical" evidence="8">
    <location>
        <begin position="120"/>
        <end position="142"/>
    </location>
</feature>
<dbReference type="PANTHER" id="PTHR24421:SF60">
    <property type="entry name" value="SENSOR HISTIDINE KINASE COMP"/>
    <property type="match status" value="1"/>
</dbReference>
<dbReference type="Pfam" id="PF02518">
    <property type="entry name" value="HATPase_c"/>
    <property type="match status" value="1"/>
</dbReference>
<feature type="transmembrane region" description="Helical" evidence="8">
    <location>
        <begin position="300"/>
        <end position="325"/>
    </location>
</feature>
<dbReference type="InterPro" id="IPR011712">
    <property type="entry name" value="Sig_transdc_His_kin_sub3_dim/P"/>
</dbReference>
<reference evidence="11 12" key="1">
    <citation type="submission" date="2019-12" db="EMBL/GenBank/DDBJ databases">
        <title>Paenibacillus sp. nov., an endophytic bacterium isolated from the stem of Dendrobium.</title>
        <authorList>
            <person name="Zhao R."/>
        </authorList>
    </citation>
    <scope>NUCLEOTIDE SEQUENCE [LARGE SCALE GENOMIC DNA]</scope>
    <source>
        <strain evidence="11 12">HJL G12</strain>
    </source>
</reference>
<feature type="domain" description="Histidine kinase" evidence="10">
    <location>
        <begin position="686"/>
        <end position="776"/>
    </location>
</feature>
<evidence type="ECO:0000256" key="1">
    <source>
        <dbReference type="ARBA" id="ARBA00000085"/>
    </source>
</evidence>
<dbReference type="GO" id="GO:0016020">
    <property type="term" value="C:membrane"/>
    <property type="evidence" value="ECO:0007669"/>
    <property type="project" value="InterPro"/>
</dbReference>
<dbReference type="EMBL" id="WUBI01000003">
    <property type="protein sequence ID" value="MWV45646.1"/>
    <property type="molecule type" value="Genomic_DNA"/>
</dbReference>
<keyword evidence="8" id="KW-0812">Transmembrane</keyword>
<dbReference type="Pfam" id="PF07730">
    <property type="entry name" value="HisKA_3"/>
    <property type="match status" value="1"/>
</dbReference>
<dbReference type="PROSITE" id="PS50106">
    <property type="entry name" value="PDZ"/>
    <property type="match status" value="1"/>
</dbReference>
<feature type="transmembrane region" description="Helical" evidence="8">
    <location>
        <begin position="180"/>
        <end position="201"/>
    </location>
</feature>
<keyword evidence="7" id="KW-0902">Two-component regulatory system</keyword>
<sequence length="791" mass="90365">MSKWISNMKLGAGLIALFVLIVYLASVIINQRDMGIDVTLNKNNQIVVAGVEPGSWSDGVIKPGDIVLRLDGADPHQSEMIQKYEVIEGADYLDIERMGPDGNSAVLSFAVDRGVSMHGMLLYLIIPGASLLILGVFSGYVFWKQREDRASHLLILFFLSIGMSYFSSAASGLVNPIGRITLGFSFASVPVFFIHFMQAYLRRYKEKFVSKTGLAILYSLALLVGFLLVLSVIPGVFIHPYETTSLLVFFVAANFIIVYKLIYQFIKHRSGELRSLFKFALTGHTVAFLPFLLFDAIPGFFGLSLAPAKLTAIFLLAIPIVYFYLFVTKRLFDIDFVLNRFFYYTTISFIPALVIIGFMAFIMHQNQYTWVKWIQVFFLVYLMITLFLFAKEFMDYRLRPHFLKETHDFQGSIDRFSKRISKVMNRSDLEQVIEREVCMILPVRSVSFLKIVQDKNTEHLTVYGDGRADPEIEDALQKLAHKPAVGDIIRLPQGVGLVTGNYGTQQHVLWIDEKVNHTSLNLDERNWLKTIAHYSGIVYENLYLIEGLIENLEMEMKNQKEAPSWVLRLIFTLSENERRRLASDLHDAALQDQLIWYRKLESLMLDHPMEEGLLDQLELIKEGLLDVIHQIRQTCNELRPPLLKEMGIVEALEQLIQQEQIRSNYSVKLHTEPKVIELNDVQILAVYRIVQELLRNADKHAGASQIMIELEQRGNELFFYYRDNGRGLQLTELTDSFKHMGISGIKERVRSLDGEIVFNSEPGKGFEVQLTLPLDAHSNEGGENDDSYFVS</sequence>
<evidence type="ECO:0000259" key="10">
    <source>
        <dbReference type="PROSITE" id="PS50109"/>
    </source>
</evidence>
<evidence type="ECO:0000256" key="4">
    <source>
        <dbReference type="ARBA" id="ARBA00022741"/>
    </source>
</evidence>
<comment type="caution">
    <text evidence="11">The sequence shown here is derived from an EMBL/GenBank/DDBJ whole genome shotgun (WGS) entry which is preliminary data.</text>
</comment>
<keyword evidence="4" id="KW-0547">Nucleotide-binding</keyword>
<evidence type="ECO:0000256" key="3">
    <source>
        <dbReference type="ARBA" id="ARBA00022679"/>
    </source>
</evidence>
<proteinExistence type="predicted"/>
<comment type="catalytic activity">
    <reaction evidence="1">
        <text>ATP + protein L-histidine = ADP + protein N-phospho-L-histidine.</text>
        <dbReference type="EC" id="2.7.13.3"/>
    </reaction>
</comment>
<evidence type="ECO:0000256" key="8">
    <source>
        <dbReference type="SAM" id="Phobius"/>
    </source>
</evidence>
<organism evidence="11 12">
    <name type="scientific">Paenibacillus dendrobii</name>
    <dbReference type="NCBI Taxonomy" id="2691084"/>
    <lineage>
        <taxon>Bacteria</taxon>
        <taxon>Bacillati</taxon>
        <taxon>Bacillota</taxon>
        <taxon>Bacilli</taxon>
        <taxon>Bacillales</taxon>
        <taxon>Paenibacillaceae</taxon>
        <taxon>Paenibacillus</taxon>
    </lineage>
</organism>
<dbReference type="InterPro" id="IPR005467">
    <property type="entry name" value="His_kinase_dom"/>
</dbReference>
<keyword evidence="6" id="KW-0067">ATP-binding</keyword>
<name>A0A7X3ILL3_9BACL</name>
<dbReference type="GO" id="GO:0000155">
    <property type="term" value="F:phosphorelay sensor kinase activity"/>
    <property type="evidence" value="ECO:0007669"/>
    <property type="project" value="InterPro"/>
</dbReference>
<dbReference type="InterPro" id="IPR050482">
    <property type="entry name" value="Sensor_HK_TwoCompSys"/>
</dbReference>
<dbReference type="RefSeq" id="WP_160499251.1">
    <property type="nucleotide sequence ID" value="NZ_WUBI01000003.1"/>
</dbReference>
<dbReference type="Proteomes" id="UP000460318">
    <property type="component" value="Unassembled WGS sequence"/>
</dbReference>
<keyword evidence="3" id="KW-0808">Transferase</keyword>
<dbReference type="SUPFAM" id="SSF55874">
    <property type="entry name" value="ATPase domain of HSP90 chaperone/DNA topoisomerase II/histidine kinase"/>
    <property type="match status" value="1"/>
</dbReference>
<dbReference type="PANTHER" id="PTHR24421">
    <property type="entry name" value="NITRATE/NITRITE SENSOR PROTEIN NARX-RELATED"/>
    <property type="match status" value="1"/>
</dbReference>
<keyword evidence="12" id="KW-1185">Reference proteome</keyword>
<keyword evidence="5 11" id="KW-0418">Kinase</keyword>
<evidence type="ECO:0000256" key="5">
    <source>
        <dbReference type="ARBA" id="ARBA00022777"/>
    </source>
</evidence>
<feature type="transmembrane region" description="Helical" evidence="8">
    <location>
        <begin position="244"/>
        <end position="263"/>
    </location>
</feature>
<feature type="domain" description="PDZ" evidence="9">
    <location>
        <begin position="21"/>
        <end position="74"/>
    </location>
</feature>
<evidence type="ECO:0000256" key="2">
    <source>
        <dbReference type="ARBA" id="ARBA00012438"/>
    </source>
</evidence>
<evidence type="ECO:0000256" key="6">
    <source>
        <dbReference type="ARBA" id="ARBA00022840"/>
    </source>
</evidence>
<dbReference type="AlphaFoldDB" id="A0A7X3ILL3"/>
<dbReference type="SUPFAM" id="SSF50156">
    <property type="entry name" value="PDZ domain-like"/>
    <property type="match status" value="1"/>
</dbReference>